<dbReference type="Proteomes" id="UP000538666">
    <property type="component" value="Unassembled WGS sequence"/>
</dbReference>
<sequence>MTQRIDAHHHLWRYSTAEYGWIDDTMQTLQRDFLVEDLRREITTAGVTGTIVVQARQSLEETHWLLSLAAEHSILRGVVGWAPLASEDFPRHLEELAAHPKLKGLRHVLQGEAQDDFMLREDFNRGISALAGSGLVYDILIYERHLPFAIQFVDRHPNQVFVLDHLAKPSITERKMSPWREQIRELAARPHVHCKLSGMVTEADWSRWTIDDLRPYFETALECFGPSRLLAGSDWPVCTLASSYSWWWKTLAELVSKLPVSEQDSILGGNAVSVYRLNESAS</sequence>
<name>A0A841JQ01_9BACT</name>
<dbReference type="EMBL" id="JACHEK010000002">
    <property type="protein sequence ID" value="MBB6143413.1"/>
    <property type="molecule type" value="Genomic_DNA"/>
</dbReference>
<evidence type="ECO:0000313" key="3">
    <source>
        <dbReference type="EMBL" id="MBB6143413.1"/>
    </source>
</evidence>
<evidence type="ECO:0000313" key="4">
    <source>
        <dbReference type="Proteomes" id="UP000538666"/>
    </source>
</evidence>
<dbReference type="EC" id="3.1.1.-" evidence="3"/>
<gene>
    <name evidence="3" type="ORF">HNQ77_001357</name>
</gene>
<proteinExistence type="inferred from homology"/>
<keyword evidence="4" id="KW-1185">Reference proteome</keyword>
<dbReference type="InterPro" id="IPR052350">
    <property type="entry name" value="Metallo-dep_Lactonases"/>
</dbReference>
<evidence type="ECO:0000259" key="2">
    <source>
        <dbReference type="Pfam" id="PF04909"/>
    </source>
</evidence>
<keyword evidence="3" id="KW-0378">Hydrolase</keyword>
<dbReference type="OrthoDB" id="5450317at2"/>
<dbReference type="Gene3D" id="3.20.20.140">
    <property type="entry name" value="Metal-dependent hydrolases"/>
    <property type="match status" value="1"/>
</dbReference>
<comment type="caution">
    <text evidence="3">The sequence shown here is derived from an EMBL/GenBank/DDBJ whole genome shotgun (WGS) entry which is preliminary data.</text>
</comment>
<feature type="domain" description="Amidohydrolase-related" evidence="2">
    <location>
        <begin position="5"/>
        <end position="277"/>
    </location>
</feature>
<dbReference type="PANTHER" id="PTHR43569:SF2">
    <property type="entry name" value="AMIDOHYDROLASE-RELATED DOMAIN-CONTAINING PROTEIN"/>
    <property type="match status" value="1"/>
</dbReference>
<dbReference type="InterPro" id="IPR006680">
    <property type="entry name" value="Amidohydro-rel"/>
</dbReference>
<dbReference type="InterPro" id="IPR032466">
    <property type="entry name" value="Metal_Hydrolase"/>
</dbReference>
<dbReference type="GO" id="GO:0016787">
    <property type="term" value="F:hydrolase activity"/>
    <property type="evidence" value="ECO:0007669"/>
    <property type="project" value="UniProtKB-KW"/>
</dbReference>
<dbReference type="RefSeq" id="WP_050062289.1">
    <property type="nucleotide sequence ID" value="NZ_JACHEK010000002.1"/>
</dbReference>
<dbReference type="Pfam" id="PF04909">
    <property type="entry name" value="Amidohydro_2"/>
    <property type="match status" value="1"/>
</dbReference>
<evidence type="ECO:0000256" key="1">
    <source>
        <dbReference type="ARBA" id="ARBA00038310"/>
    </source>
</evidence>
<reference evidence="3 4" key="1">
    <citation type="submission" date="2020-08" db="EMBL/GenBank/DDBJ databases">
        <title>Genomic Encyclopedia of Type Strains, Phase IV (KMG-IV): sequencing the most valuable type-strain genomes for metagenomic binning, comparative biology and taxonomic classification.</title>
        <authorList>
            <person name="Goeker M."/>
        </authorList>
    </citation>
    <scope>NUCLEOTIDE SEQUENCE [LARGE SCALE GENOMIC DNA]</scope>
    <source>
        <strain evidence="3 4">DSM 103733</strain>
    </source>
</reference>
<dbReference type="AlphaFoldDB" id="A0A841JQ01"/>
<organism evidence="3 4">
    <name type="scientific">Silvibacterium bohemicum</name>
    <dbReference type="NCBI Taxonomy" id="1577686"/>
    <lineage>
        <taxon>Bacteria</taxon>
        <taxon>Pseudomonadati</taxon>
        <taxon>Acidobacteriota</taxon>
        <taxon>Terriglobia</taxon>
        <taxon>Terriglobales</taxon>
        <taxon>Acidobacteriaceae</taxon>
        <taxon>Silvibacterium</taxon>
    </lineage>
</organism>
<comment type="similarity">
    <text evidence="1">Belongs to the metallo-dependent hydrolases superfamily.</text>
</comment>
<accession>A0A841JQ01</accession>
<dbReference type="SUPFAM" id="SSF51556">
    <property type="entry name" value="Metallo-dependent hydrolases"/>
    <property type="match status" value="1"/>
</dbReference>
<protein>
    <submittedName>
        <fullName evidence="3">L-fuconolactonase</fullName>
        <ecNumber evidence="3">3.1.1.-</ecNumber>
    </submittedName>
</protein>
<dbReference type="PANTHER" id="PTHR43569">
    <property type="entry name" value="AMIDOHYDROLASE"/>
    <property type="match status" value="1"/>
</dbReference>